<feature type="compositionally biased region" description="Polar residues" evidence="16">
    <location>
        <begin position="426"/>
        <end position="437"/>
    </location>
</feature>
<evidence type="ECO:0000256" key="10">
    <source>
        <dbReference type="ARBA" id="ARBA00022777"/>
    </source>
</evidence>
<evidence type="ECO:0000313" key="19">
    <source>
        <dbReference type="EMBL" id="BFP55506.1"/>
    </source>
</evidence>
<dbReference type="SUPFAM" id="SSF55874">
    <property type="entry name" value="ATPase domain of HSP90 chaperone/DNA topoisomerase II/histidine kinase"/>
    <property type="match status" value="1"/>
</dbReference>
<evidence type="ECO:0000256" key="7">
    <source>
        <dbReference type="ARBA" id="ARBA00022490"/>
    </source>
</evidence>
<keyword evidence="11" id="KW-0408">Iron</keyword>
<dbReference type="GO" id="GO:0051539">
    <property type="term" value="F:4 iron, 4 sulfur cluster binding"/>
    <property type="evidence" value="ECO:0007669"/>
    <property type="project" value="UniProtKB-KW"/>
</dbReference>
<evidence type="ECO:0000256" key="3">
    <source>
        <dbReference type="ARBA" id="ARBA00004496"/>
    </source>
</evidence>
<keyword evidence="6" id="KW-0004">4Fe-4S</keyword>
<evidence type="ECO:0000256" key="11">
    <source>
        <dbReference type="ARBA" id="ARBA00023004"/>
    </source>
</evidence>
<dbReference type="RefSeq" id="WP_408054351.1">
    <property type="nucleotide sequence ID" value="NZ_AP035884.1"/>
</dbReference>
<evidence type="ECO:0000256" key="13">
    <source>
        <dbReference type="ARBA" id="ARBA00023014"/>
    </source>
</evidence>
<evidence type="ECO:0000256" key="4">
    <source>
        <dbReference type="ARBA" id="ARBA00012438"/>
    </source>
</evidence>
<evidence type="ECO:0000256" key="12">
    <source>
        <dbReference type="ARBA" id="ARBA00023012"/>
    </source>
</evidence>
<keyword evidence="17" id="KW-0472">Membrane</keyword>
<dbReference type="Gene3D" id="1.20.5.1930">
    <property type="match status" value="1"/>
</dbReference>
<feature type="transmembrane region" description="Helical" evidence="17">
    <location>
        <begin position="159"/>
        <end position="178"/>
    </location>
</feature>
<evidence type="ECO:0000256" key="8">
    <source>
        <dbReference type="ARBA" id="ARBA00022679"/>
    </source>
</evidence>
<feature type="transmembrane region" description="Helical" evidence="17">
    <location>
        <begin position="82"/>
        <end position="100"/>
    </location>
</feature>
<gene>
    <name evidence="19" type="ORF">SCMC78_53130</name>
</gene>
<keyword evidence="9" id="KW-0479">Metal-binding</keyword>
<dbReference type="PANTHER" id="PTHR24421">
    <property type="entry name" value="NITRATE/NITRITE SENSOR PROTEIN NARX-RELATED"/>
    <property type="match status" value="1"/>
</dbReference>
<dbReference type="PRINTS" id="PR00344">
    <property type="entry name" value="BCTRLSENSOR"/>
</dbReference>
<dbReference type="Pfam" id="PF07730">
    <property type="entry name" value="HisKA_3"/>
    <property type="match status" value="1"/>
</dbReference>
<evidence type="ECO:0000256" key="6">
    <source>
        <dbReference type="ARBA" id="ARBA00022485"/>
    </source>
</evidence>
<organism evidence="19">
    <name type="scientific">Streptomyces sp. CMC78</name>
    <dbReference type="NCBI Taxonomy" id="3231512"/>
    <lineage>
        <taxon>Bacteria</taxon>
        <taxon>Bacillati</taxon>
        <taxon>Actinomycetota</taxon>
        <taxon>Actinomycetes</taxon>
        <taxon>Kitasatosporales</taxon>
        <taxon>Streptomycetaceae</taxon>
        <taxon>Streptomyces</taxon>
    </lineage>
</organism>
<dbReference type="InterPro" id="IPR004358">
    <property type="entry name" value="Sig_transdc_His_kin-like_C"/>
</dbReference>
<feature type="domain" description="Histidine kinase" evidence="18">
    <location>
        <begin position="358"/>
        <end position="444"/>
    </location>
</feature>
<comment type="catalytic activity">
    <reaction evidence="1">
        <text>ATP + protein L-histidine = ADP + protein N-phospho-L-histidine.</text>
        <dbReference type="EC" id="2.7.13.3"/>
    </reaction>
</comment>
<dbReference type="PROSITE" id="PS50109">
    <property type="entry name" value="HIS_KIN"/>
    <property type="match status" value="1"/>
</dbReference>
<proteinExistence type="predicted"/>
<dbReference type="GO" id="GO:0046872">
    <property type="term" value="F:metal ion binding"/>
    <property type="evidence" value="ECO:0007669"/>
    <property type="project" value="UniProtKB-KW"/>
</dbReference>
<dbReference type="PIRSF" id="PIRSF037434">
    <property type="entry name" value="STHK_ChrS"/>
    <property type="match status" value="1"/>
</dbReference>
<dbReference type="InterPro" id="IPR005467">
    <property type="entry name" value="His_kinase_dom"/>
</dbReference>
<evidence type="ECO:0000256" key="1">
    <source>
        <dbReference type="ARBA" id="ARBA00000085"/>
    </source>
</evidence>
<dbReference type="InterPro" id="IPR017205">
    <property type="entry name" value="Sig_transdc_His_kinase_ChrS"/>
</dbReference>
<keyword evidence="10 19" id="KW-0418">Kinase</keyword>
<keyword evidence="13" id="KW-0411">Iron-sulfur</keyword>
<dbReference type="CDD" id="cd16917">
    <property type="entry name" value="HATPase_UhpB-NarQ-NarX-like"/>
    <property type="match status" value="1"/>
</dbReference>
<dbReference type="EC" id="2.7.13.3" evidence="4"/>
<dbReference type="InterPro" id="IPR003594">
    <property type="entry name" value="HATPase_dom"/>
</dbReference>
<dbReference type="GO" id="GO:0016020">
    <property type="term" value="C:membrane"/>
    <property type="evidence" value="ECO:0007669"/>
    <property type="project" value="InterPro"/>
</dbReference>
<evidence type="ECO:0000256" key="5">
    <source>
        <dbReference type="ARBA" id="ARBA00017322"/>
    </source>
</evidence>
<comment type="subcellular location">
    <subcellularLocation>
        <location evidence="3">Cytoplasm</location>
    </subcellularLocation>
</comment>
<feature type="transmembrane region" description="Helical" evidence="17">
    <location>
        <begin position="184"/>
        <end position="207"/>
    </location>
</feature>
<dbReference type="GO" id="GO:0000155">
    <property type="term" value="F:phosphorelay sensor kinase activity"/>
    <property type="evidence" value="ECO:0007669"/>
    <property type="project" value="InterPro"/>
</dbReference>
<dbReference type="GO" id="GO:0046983">
    <property type="term" value="F:protein dimerization activity"/>
    <property type="evidence" value="ECO:0007669"/>
    <property type="project" value="InterPro"/>
</dbReference>
<dbReference type="Pfam" id="PF02518">
    <property type="entry name" value="HATPase_c"/>
    <property type="match status" value="1"/>
</dbReference>
<dbReference type="GO" id="GO:0005737">
    <property type="term" value="C:cytoplasm"/>
    <property type="evidence" value="ECO:0007669"/>
    <property type="project" value="UniProtKB-SubCell"/>
</dbReference>
<evidence type="ECO:0000256" key="9">
    <source>
        <dbReference type="ARBA" id="ARBA00022723"/>
    </source>
</evidence>
<dbReference type="PANTHER" id="PTHR24421:SF62">
    <property type="entry name" value="SENSORY TRANSDUCTION HISTIDINE KINASE"/>
    <property type="match status" value="1"/>
</dbReference>
<dbReference type="KEGG" id="stcm:SCMC78_53130"/>
<protein>
    <recommendedName>
        <fullName evidence="5">Oxygen sensor histidine kinase NreB</fullName>
        <ecNumber evidence="4">2.7.13.3</ecNumber>
    </recommendedName>
    <alternativeName>
        <fullName evidence="15">Nitrogen regulation protein B</fullName>
    </alternativeName>
</protein>
<dbReference type="InterPro" id="IPR050482">
    <property type="entry name" value="Sensor_HK_TwoCompSys"/>
</dbReference>
<reference evidence="19" key="1">
    <citation type="submission" date="2024-07" db="EMBL/GenBank/DDBJ databases">
        <title>Complete genome sequences of cellulolytic bacteria, Kitasatospora sp. CMC57 and Streptomyces sp. CMC78, isolated from Japanese agricultural soil.</title>
        <authorList>
            <person name="Hashimoto T."/>
            <person name="Ito M."/>
            <person name="Iwamoto M."/>
            <person name="Fukahori D."/>
            <person name="Shoda T."/>
            <person name="Sakoda M."/>
            <person name="Morohoshi T."/>
            <person name="Mitsuboshi M."/>
            <person name="Nishizawa T."/>
        </authorList>
    </citation>
    <scope>NUCLEOTIDE SEQUENCE</scope>
    <source>
        <strain evidence="19">CMC78</strain>
    </source>
</reference>
<accession>A0AB33KJX3</accession>
<evidence type="ECO:0000256" key="2">
    <source>
        <dbReference type="ARBA" id="ARBA00001966"/>
    </source>
</evidence>
<dbReference type="SMART" id="SM00387">
    <property type="entry name" value="HATPase_c"/>
    <property type="match status" value="1"/>
</dbReference>
<sequence length="464" mass="49487">MTREAGSEAGEAPGSGTLESTVTHEAAIAHEAATAHRSRLAWREEQLRVWDLLQLFTPWLLLTISTVIYFSRALPASGERFWPEGAAVLGLVAVAVPWVLFGQTLPIRRRTFRPVPAAVYFVGLLALCVALMTYSGVFLVFTVAGFFQAYLLRPWPVGVLGVLATSLALNGSAMRVWADPSPGTLAEFLLIVAVQTAAIGVGILLTARSEPEERKRERLVGRLEAALHENAGLHAQLVAQARESGAQDERQRLAGEIHDTLAQGLAGIITQLQAAERSAGVRGERDEHVARALRLARSSLTEARRSVRALAPQELGRAHLPDALRTLAERWSKDEGTAARVEVTGVREPLSPAIEVALFRVVQESLTNVAKHAEASRVGVTLSYAGTEVLLDVRDDGRGFAGEGGTGFGLTSMRQRIRGVGGHVEVQSTPGEGTSVSARVPAIAPGATGAEPGRTGAEGEEADR</sequence>
<keyword evidence="17" id="KW-1133">Transmembrane helix</keyword>
<dbReference type="InterPro" id="IPR011712">
    <property type="entry name" value="Sig_transdc_His_kin_sub3_dim/P"/>
</dbReference>
<comment type="function">
    <text evidence="14">Member of the two-component regulatory system NreB/NreC involved in the control of dissimilatory nitrate/nitrite reduction in response to oxygen. NreB functions as a direct oxygen sensor histidine kinase which is autophosphorylated, in the absence of oxygen, probably at the conserved histidine residue, and transfers its phosphate group probably to a conserved aspartate residue of NreC. NreB/NreC activates the expression of the nitrate (narGHJI) and nitrite (nir) reductase operons, as well as the putative nitrate transporter gene narT.</text>
</comment>
<evidence type="ECO:0000256" key="14">
    <source>
        <dbReference type="ARBA" id="ARBA00024827"/>
    </source>
</evidence>
<feature type="transmembrane region" description="Helical" evidence="17">
    <location>
        <begin position="120"/>
        <end position="147"/>
    </location>
</feature>
<keyword evidence="12" id="KW-0902">Two-component regulatory system</keyword>
<evidence type="ECO:0000256" key="17">
    <source>
        <dbReference type="SAM" id="Phobius"/>
    </source>
</evidence>
<dbReference type="AlphaFoldDB" id="A0AB33KJX3"/>
<dbReference type="EMBL" id="AP035884">
    <property type="protein sequence ID" value="BFP55506.1"/>
    <property type="molecule type" value="Genomic_DNA"/>
</dbReference>
<evidence type="ECO:0000256" key="16">
    <source>
        <dbReference type="SAM" id="MobiDB-lite"/>
    </source>
</evidence>
<keyword evidence="8" id="KW-0808">Transferase</keyword>
<keyword evidence="17" id="KW-0812">Transmembrane</keyword>
<evidence type="ECO:0000256" key="15">
    <source>
        <dbReference type="ARBA" id="ARBA00030800"/>
    </source>
</evidence>
<feature type="region of interest" description="Disordered" evidence="16">
    <location>
        <begin position="426"/>
        <end position="464"/>
    </location>
</feature>
<comment type="cofactor">
    <cofactor evidence="2">
        <name>[4Fe-4S] cluster</name>
        <dbReference type="ChEBI" id="CHEBI:49883"/>
    </cofactor>
</comment>
<evidence type="ECO:0000259" key="18">
    <source>
        <dbReference type="PROSITE" id="PS50109"/>
    </source>
</evidence>
<keyword evidence="7" id="KW-0963">Cytoplasm</keyword>
<dbReference type="InterPro" id="IPR036890">
    <property type="entry name" value="HATPase_C_sf"/>
</dbReference>
<feature type="transmembrane region" description="Helical" evidence="17">
    <location>
        <begin position="52"/>
        <end position="70"/>
    </location>
</feature>
<name>A0AB33KJX3_9ACTN</name>
<dbReference type="Gene3D" id="3.30.565.10">
    <property type="entry name" value="Histidine kinase-like ATPase, C-terminal domain"/>
    <property type="match status" value="1"/>
</dbReference>